<dbReference type="EMBL" id="CP080590">
    <property type="protein sequence ID" value="QYO77759.1"/>
    <property type="molecule type" value="Genomic_DNA"/>
</dbReference>
<accession>A0ABX8WFT7</accession>
<name>A0ABX8WFT7_9HYPH</name>
<evidence type="ECO:0008006" key="3">
    <source>
        <dbReference type="Google" id="ProtNLM"/>
    </source>
</evidence>
<keyword evidence="2" id="KW-1185">Reference proteome</keyword>
<evidence type="ECO:0000313" key="2">
    <source>
        <dbReference type="Proteomes" id="UP000825799"/>
    </source>
</evidence>
<protein>
    <recommendedName>
        <fullName evidence="3">GIY-YIG nuclease family protein</fullName>
    </recommendedName>
</protein>
<sequence length="280" mass="30210">MQHLRVVSPEPDIFFASGIDRSYFVQEPRLRQKGIYLALYGSAVYVGRSGDTACRIAWGAHLRRNGLPDRIIAAVDKHQLMSEAQARTAERLAARRVNKHPGLTLINALPAGDRLDSGPYMATDRFVATFFERIEQAGLLDPVAPAAGPFDRTNPGPFEPQPLEAAPDGQGEGQHLIMESCGVTAQARIADGKFFVLAGSQVRLEPVPSAGSAALKERQDLSHDGGLVREGDHLVLTVDVGFDTPSGAANFVAGSRVKPELWRPLAEARGMGPKTWGPKT</sequence>
<evidence type="ECO:0000313" key="1">
    <source>
        <dbReference type="EMBL" id="QYO77759.1"/>
    </source>
</evidence>
<dbReference type="RefSeq" id="WP_220306213.1">
    <property type="nucleotide sequence ID" value="NZ_CP080590.1"/>
</dbReference>
<dbReference type="Proteomes" id="UP000825799">
    <property type="component" value="Chromosome"/>
</dbReference>
<proteinExistence type="predicted"/>
<organism evidence="1 2">
    <name type="scientific">Devosia salina</name>
    <dbReference type="NCBI Taxonomy" id="2860336"/>
    <lineage>
        <taxon>Bacteria</taxon>
        <taxon>Pseudomonadati</taxon>
        <taxon>Pseudomonadota</taxon>
        <taxon>Alphaproteobacteria</taxon>
        <taxon>Hyphomicrobiales</taxon>
        <taxon>Devosiaceae</taxon>
        <taxon>Devosia</taxon>
    </lineage>
</organism>
<gene>
    <name evidence="1" type="ORF">K1X15_04100</name>
</gene>
<reference evidence="1 2" key="1">
    <citation type="submission" date="2021-08" db="EMBL/GenBank/DDBJ databases">
        <title>Devosia salina sp. nov., isolated from the South China Sea sediment.</title>
        <authorList>
            <person name="Zhou Z."/>
        </authorList>
    </citation>
    <scope>NUCLEOTIDE SEQUENCE [LARGE SCALE GENOMIC DNA]</scope>
    <source>
        <strain evidence="1 2">SCS-3</strain>
    </source>
</reference>